<dbReference type="Gene3D" id="3.40.630.30">
    <property type="match status" value="1"/>
</dbReference>
<comment type="caution">
    <text evidence="2">The sequence shown here is derived from an EMBL/GenBank/DDBJ whole genome shotgun (WGS) entry which is preliminary data.</text>
</comment>
<proteinExistence type="predicted"/>
<organism evidence="2 3">
    <name type="scientific">Streptomyces corchorusii</name>
    <name type="common">Streptomyces chibaensis</name>
    <dbReference type="NCBI Taxonomy" id="1903"/>
    <lineage>
        <taxon>Bacteria</taxon>
        <taxon>Bacillati</taxon>
        <taxon>Actinomycetota</taxon>
        <taxon>Actinomycetes</taxon>
        <taxon>Kitasatosporales</taxon>
        <taxon>Streptomycetaceae</taxon>
        <taxon>Streptomyces</taxon>
    </lineage>
</organism>
<sequence length="191" mass="21020">MDQPAETLRFDQVELRRWRVSDIETLHPVITESLDHLLPWMPWAASHGRKQTQEYLARCEEQWGAGQGYDYAITSGGAVIGSCGLMRRIGPGGLEIGYWLHPTWTRKGLATMAAAALVHAGRQLPEIDRIEIHHDEANPASGAVARRLGFTEAERVRLPDGPTAPGEAGVRVIWRLHTQIGSADEGLAVTS</sequence>
<keyword evidence="3" id="KW-1185">Reference proteome</keyword>
<evidence type="ECO:0000259" key="1">
    <source>
        <dbReference type="PROSITE" id="PS51186"/>
    </source>
</evidence>
<accession>A0A101PWH6</accession>
<dbReference type="GO" id="GO:0016747">
    <property type="term" value="F:acyltransferase activity, transferring groups other than amino-acyl groups"/>
    <property type="evidence" value="ECO:0007669"/>
    <property type="project" value="InterPro"/>
</dbReference>
<evidence type="ECO:0000313" key="2">
    <source>
        <dbReference type="EMBL" id="KUN18935.1"/>
    </source>
</evidence>
<evidence type="ECO:0000313" key="3">
    <source>
        <dbReference type="Proteomes" id="UP000053398"/>
    </source>
</evidence>
<dbReference type="PROSITE" id="PS51186">
    <property type="entry name" value="GNAT"/>
    <property type="match status" value="1"/>
</dbReference>
<dbReference type="PANTHER" id="PTHR43792">
    <property type="entry name" value="GNAT FAMILY, PUTATIVE (AFU_ORTHOLOGUE AFUA_3G00765)-RELATED-RELATED"/>
    <property type="match status" value="1"/>
</dbReference>
<feature type="domain" description="N-acetyltransferase" evidence="1">
    <location>
        <begin position="24"/>
        <end position="177"/>
    </location>
</feature>
<dbReference type="EMBL" id="LMWP01000039">
    <property type="protein sequence ID" value="KUN18935.1"/>
    <property type="molecule type" value="Genomic_DNA"/>
</dbReference>
<dbReference type="Pfam" id="PF13302">
    <property type="entry name" value="Acetyltransf_3"/>
    <property type="match status" value="1"/>
</dbReference>
<name>A0A101PWH6_STRCK</name>
<dbReference type="Proteomes" id="UP000053398">
    <property type="component" value="Unassembled WGS sequence"/>
</dbReference>
<protein>
    <submittedName>
        <fullName evidence="2">Acetyltransferase</fullName>
    </submittedName>
</protein>
<dbReference type="InterPro" id="IPR051531">
    <property type="entry name" value="N-acetyltransferase"/>
</dbReference>
<dbReference type="SUPFAM" id="SSF55729">
    <property type="entry name" value="Acyl-CoA N-acyltransferases (Nat)"/>
    <property type="match status" value="1"/>
</dbReference>
<keyword evidence="2" id="KW-0808">Transferase</keyword>
<dbReference type="PANTHER" id="PTHR43792:SF1">
    <property type="entry name" value="N-ACETYLTRANSFERASE DOMAIN-CONTAINING PROTEIN"/>
    <property type="match status" value="1"/>
</dbReference>
<dbReference type="RefSeq" id="WP_059265719.1">
    <property type="nucleotide sequence ID" value="NZ_KQ948365.1"/>
</dbReference>
<reference evidence="2 3" key="1">
    <citation type="submission" date="2015-10" db="EMBL/GenBank/DDBJ databases">
        <title>Draft genome sequence of Streptomyces corchorusii DSM 40340, type strain for the species Streptomyces corchorusii.</title>
        <authorList>
            <person name="Ruckert C."/>
            <person name="Winkler A."/>
            <person name="Kalinowski J."/>
            <person name="Kampfer P."/>
            <person name="Glaeser S."/>
        </authorList>
    </citation>
    <scope>NUCLEOTIDE SEQUENCE [LARGE SCALE GENOMIC DNA]</scope>
    <source>
        <strain evidence="2 3">DSM 40340</strain>
    </source>
</reference>
<dbReference type="InterPro" id="IPR000182">
    <property type="entry name" value="GNAT_dom"/>
</dbReference>
<dbReference type="InterPro" id="IPR016181">
    <property type="entry name" value="Acyl_CoA_acyltransferase"/>
</dbReference>
<dbReference type="AlphaFoldDB" id="A0A101PWH6"/>
<gene>
    <name evidence="2" type="ORF">AQJ11_32715</name>
</gene>